<proteinExistence type="predicted"/>
<evidence type="ECO:0000256" key="3">
    <source>
        <dbReference type="ARBA" id="ARBA00022989"/>
    </source>
</evidence>
<dbReference type="AlphaFoldDB" id="A0A340XK12"/>
<dbReference type="OrthoDB" id="9446743at2759"/>
<dbReference type="STRING" id="118797.A0A340XK12"/>
<dbReference type="Proteomes" id="UP000265300">
    <property type="component" value="Unplaced"/>
</dbReference>
<name>A0A340XK12_LIPVE</name>
<dbReference type="InterPro" id="IPR050579">
    <property type="entry name" value="PMP-22/EMP/MP20-like"/>
</dbReference>
<dbReference type="InParanoid" id="A0A340XK12"/>
<feature type="transmembrane region" description="Helical" evidence="6">
    <location>
        <begin position="191"/>
        <end position="212"/>
    </location>
</feature>
<dbReference type="Gene3D" id="1.20.140.150">
    <property type="match status" value="1"/>
</dbReference>
<dbReference type="CTD" id="338949"/>
<dbReference type="GeneID" id="103082865"/>
<evidence type="ECO:0000313" key="7">
    <source>
        <dbReference type="Proteomes" id="UP000265300"/>
    </source>
</evidence>
<keyword evidence="2 6" id="KW-0812">Transmembrane</keyword>
<comment type="subcellular location">
    <subcellularLocation>
        <location evidence="1">Membrane</location>
        <topology evidence="1">Multi-pass membrane protein</topology>
    </subcellularLocation>
</comment>
<feature type="transmembrane region" description="Helical" evidence="6">
    <location>
        <begin position="158"/>
        <end position="179"/>
    </location>
</feature>
<dbReference type="PANTHER" id="PTHR10671">
    <property type="entry name" value="EPITHELIAL MEMBRANE PROTEIN-RELATED"/>
    <property type="match status" value="1"/>
</dbReference>
<protein>
    <recommendedName>
        <fullName evidence="5">Transmembrane protein 202</fullName>
    </recommendedName>
</protein>
<evidence type="ECO:0000256" key="5">
    <source>
        <dbReference type="ARBA" id="ARBA00067892"/>
    </source>
</evidence>
<feature type="transmembrane region" description="Helical" evidence="6">
    <location>
        <begin position="54"/>
        <end position="77"/>
    </location>
</feature>
<evidence type="ECO:0000313" key="8">
    <source>
        <dbReference type="RefSeq" id="XP_007461736.1"/>
    </source>
</evidence>
<gene>
    <name evidence="8" type="primary">TMEM202</name>
</gene>
<evidence type="ECO:0000256" key="2">
    <source>
        <dbReference type="ARBA" id="ARBA00022692"/>
    </source>
</evidence>
<keyword evidence="4 6" id="KW-0472">Membrane</keyword>
<evidence type="ECO:0000256" key="4">
    <source>
        <dbReference type="ARBA" id="ARBA00023136"/>
    </source>
</evidence>
<accession>A0A340XK12</accession>
<dbReference type="KEGG" id="lve:103082865"/>
<dbReference type="PANTHER" id="PTHR10671:SF42">
    <property type="entry name" value="TRANSMEMBRANE PROTEIN 202"/>
    <property type="match status" value="1"/>
</dbReference>
<reference evidence="8" key="1">
    <citation type="submission" date="2025-08" db="UniProtKB">
        <authorList>
            <consortium name="RefSeq"/>
        </authorList>
    </citation>
    <scope>IDENTIFICATION</scope>
</reference>
<sequence>MERKEQLIFTFYCPKVPKVKGYQKYQRPTLPTNQHPSASMPPQRLQQHVDQTHTYIRMFCGSLCGFSLLMLICVSPLNWVQFLVINNGLELYAGLWISCTHELCWSHTPKPPYYLQYSRAFFLISVLTILVALGWLFRSCLPRRGRMTPNLDLKVSMLSFISASCLLLCLILFLAQVHWHSRDAMESALLWTYHINWGSDFLYMFAGIISFLNHITSRSPLDQNITAVPIDKSRLGIGPVTTVSPAEDAGSESTQTSPNRYDVPSTVVDVEAVSLLLKEVADQKEIQTDKLQNYVIKVMKGGGEQSEYFKQRRDNWICILETSVLVTVENKLEENKPGSREARYKAVAAKSRTEMTDALKNWRRKYKPILPRMHRLSSTPPYQRRLLQKSRSYIRLLCACFWGFSCDPLLCLSPLHWVRFTVLKDRQKLLAGLWTVCHHDLCWNHTPKAPWFLSGLSHLSSQVSLPDQNLLVIPITRTRIGNIATVELSLSEAN</sequence>
<keyword evidence="3 6" id="KW-1133">Transmembrane helix</keyword>
<keyword evidence="7" id="KW-1185">Reference proteome</keyword>
<evidence type="ECO:0000256" key="1">
    <source>
        <dbReference type="ARBA" id="ARBA00004141"/>
    </source>
</evidence>
<organism evidence="7 8">
    <name type="scientific">Lipotes vexillifer</name>
    <name type="common">Yangtze river dolphin</name>
    <dbReference type="NCBI Taxonomy" id="118797"/>
    <lineage>
        <taxon>Eukaryota</taxon>
        <taxon>Metazoa</taxon>
        <taxon>Chordata</taxon>
        <taxon>Craniata</taxon>
        <taxon>Vertebrata</taxon>
        <taxon>Euteleostomi</taxon>
        <taxon>Mammalia</taxon>
        <taxon>Eutheria</taxon>
        <taxon>Laurasiatheria</taxon>
        <taxon>Artiodactyla</taxon>
        <taxon>Whippomorpha</taxon>
        <taxon>Cetacea</taxon>
        <taxon>Odontoceti</taxon>
        <taxon>Lipotidae</taxon>
        <taxon>Lipotes</taxon>
    </lineage>
</organism>
<feature type="transmembrane region" description="Helical" evidence="6">
    <location>
        <begin position="117"/>
        <end position="137"/>
    </location>
</feature>
<dbReference type="GO" id="GO:0005886">
    <property type="term" value="C:plasma membrane"/>
    <property type="evidence" value="ECO:0007669"/>
    <property type="project" value="TreeGrafter"/>
</dbReference>
<evidence type="ECO:0000256" key="6">
    <source>
        <dbReference type="SAM" id="Phobius"/>
    </source>
</evidence>
<dbReference type="FunFam" id="1.20.140.150:FF:000041">
    <property type="entry name" value="Transmembrane protein 202"/>
    <property type="match status" value="1"/>
</dbReference>
<dbReference type="RefSeq" id="XP_007461736.1">
    <property type="nucleotide sequence ID" value="XM_007461674.1"/>
</dbReference>